<dbReference type="InterPro" id="IPR052350">
    <property type="entry name" value="Metallo-dep_Lactonases"/>
</dbReference>
<name>A0A497X2Z2_9RHOB</name>
<evidence type="ECO:0000313" key="3">
    <source>
        <dbReference type="EMBL" id="RLJ58919.1"/>
    </source>
</evidence>
<dbReference type="InterPro" id="IPR006680">
    <property type="entry name" value="Amidohydro-rel"/>
</dbReference>
<dbReference type="RefSeq" id="WP_121022472.1">
    <property type="nucleotide sequence ID" value="NZ_RCCE01000002.1"/>
</dbReference>
<dbReference type="OrthoDB" id="9787654at2"/>
<protein>
    <submittedName>
        <fullName evidence="3">L-fuconolactonase</fullName>
    </submittedName>
</protein>
<proteinExistence type="inferred from homology"/>
<organism evidence="3 4">
    <name type="scientific">Litoreibacter meonggei</name>
    <dbReference type="NCBI Taxonomy" id="1049199"/>
    <lineage>
        <taxon>Bacteria</taxon>
        <taxon>Pseudomonadati</taxon>
        <taxon>Pseudomonadota</taxon>
        <taxon>Alphaproteobacteria</taxon>
        <taxon>Rhodobacterales</taxon>
        <taxon>Roseobacteraceae</taxon>
        <taxon>Litoreibacter</taxon>
    </lineage>
</organism>
<dbReference type="GO" id="GO:0016787">
    <property type="term" value="F:hydrolase activity"/>
    <property type="evidence" value="ECO:0007669"/>
    <property type="project" value="InterPro"/>
</dbReference>
<feature type="domain" description="Amidohydrolase-related" evidence="2">
    <location>
        <begin position="3"/>
        <end position="279"/>
    </location>
</feature>
<keyword evidence="4" id="KW-1185">Reference proteome</keyword>
<sequence length="280" mass="32092">MKIDAHQHFWQPLRGDYDWMPQDDRTLNRPYGPSDLAPSLVKHNIDGTVVVQAAATIQETEYMLGLADATPSIKGVVGWVDFENQSDLAHLKRFSAHPKFLGVRPMIQDIPDVNWMLRDDVQWAYRAIIDLDLAFDALGFPQHLPNFLTLMQRYPEMRVVYDHCMKPQIRDQRTGQDAFTLWADGMSRLADETNGCCKFSGLITEADDGWAIEDLRPFAEHVLKAFGAKRVMWGSDWPVCRLQAEYGDWYDIADALTRDMTDSDRAEIFGGTAARFYRLE</sequence>
<accession>A0A497X2Z2</accession>
<reference evidence="3 4" key="1">
    <citation type="submission" date="2018-10" db="EMBL/GenBank/DDBJ databases">
        <title>Genomic Encyclopedia of Archaeal and Bacterial Type Strains, Phase II (KMG-II): from individual species to whole genera.</title>
        <authorList>
            <person name="Goeker M."/>
        </authorList>
    </citation>
    <scope>NUCLEOTIDE SEQUENCE [LARGE SCALE GENOMIC DNA]</scope>
    <source>
        <strain evidence="3 4">DSM 29466</strain>
    </source>
</reference>
<dbReference type="AlphaFoldDB" id="A0A497X2Z2"/>
<evidence type="ECO:0000256" key="1">
    <source>
        <dbReference type="ARBA" id="ARBA00038310"/>
    </source>
</evidence>
<gene>
    <name evidence="3" type="ORF">BCF46_1057</name>
</gene>
<dbReference type="Pfam" id="PF04909">
    <property type="entry name" value="Amidohydro_2"/>
    <property type="match status" value="1"/>
</dbReference>
<dbReference type="SUPFAM" id="SSF51556">
    <property type="entry name" value="Metallo-dependent hydrolases"/>
    <property type="match status" value="1"/>
</dbReference>
<comment type="similarity">
    <text evidence="1">Belongs to the metallo-dependent hydrolases superfamily.</text>
</comment>
<dbReference type="Gene3D" id="3.20.20.140">
    <property type="entry name" value="Metal-dependent hydrolases"/>
    <property type="match status" value="1"/>
</dbReference>
<comment type="caution">
    <text evidence="3">The sequence shown here is derived from an EMBL/GenBank/DDBJ whole genome shotgun (WGS) entry which is preliminary data.</text>
</comment>
<dbReference type="PANTHER" id="PTHR43569">
    <property type="entry name" value="AMIDOHYDROLASE"/>
    <property type="match status" value="1"/>
</dbReference>
<dbReference type="PANTHER" id="PTHR43569:SF2">
    <property type="entry name" value="AMIDOHYDROLASE-RELATED DOMAIN-CONTAINING PROTEIN"/>
    <property type="match status" value="1"/>
</dbReference>
<dbReference type="EMBL" id="RCCE01000002">
    <property type="protein sequence ID" value="RLJ58919.1"/>
    <property type="molecule type" value="Genomic_DNA"/>
</dbReference>
<evidence type="ECO:0000313" key="4">
    <source>
        <dbReference type="Proteomes" id="UP000269157"/>
    </source>
</evidence>
<dbReference type="InterPro" id="IPR032466">
    <property type="entry name" value="Metal_Hydrolase"/>
</dbReference>
<dbReference type="Proteomes" id="UP000269157">
    <property type="component" value="Unassembled WGS sequence"/>
</dbReference>
<evidence type="ECO:0000259" key="2">
    <source>
        <dbReference type="Pfam" id="PF04909"/>
    </source>
</evidence>